<keyword evidence="1" id="KW-1133">Transmembrane helix</keyword>
<dbReference type="EMBL" id="HBUE01129375">
    <property type="protein sequence ID" value="CAG6495626.1"/>
    <property type="molecule type" value="Transcribed_RNA"/>
</dbReference>
<evidence type="ECO:0000256" key="1">
    <source>
        <dbReference type="SAM" id="Phobius"/>
    </source>
</evidence>
<organism evidence="2">
    <name type="scientific">Culex pipiens</name>
    <name type="common">House mosquito</name>
    <dbReference type="NCBI Taxonomy" id="7175"/>
    <lineage>
        <taxon>Eukaryota</taxon>
        <taxon>Metazoa</taxon>
        <taxon>Ecdysozoa</taxon>
        <taxon>Arthropoda</taxon>
        <taxon>Hexapoda</taxon>
        <taxon>Insecta</taxon>
        <taxon>Pterygota</taxon>
        <taxon>Neoptera</taxon>
        <taxon>Endopterygota</taxon>
        <taxon>Diptera</taxon>
        <taxon>Nematocera</taxon>
        <taxon>Culicoidea</taxon>
        <taxon>Culicidae</taxon>
        <taxon>Culicinae</taxon>
        <taxon>Culicini</taxon>
        <taxon>Culex</taxon>
        <taxon>Culex</taxon>
    </lineage>
</organism>
<feature type="transmembrane region" description="Helical" evidence="1">
    <location>
        <begin position="20"/>
        <end position="39"/>
    </location>
</feature>
<protein>
    <submittedName>
        <fullName evidence="2">(northern house mosquito) hypothetical protein</fullName>
    </submittedName>
</protein>
<proteinExistence type="predicted"/>
<evidence type="ECO:0000313" key="2">
    <source>
        <dbReference type="EMBL" id="CAG6495626.1"/>
    </source>
</evidence>
<feature type="transmembrane region" description="Helical" evidence="1">
    <location>
        <begin position="60"/>
        <end position="78"/>
    </location>
</feature>
<sequence>MLLPDIKMTLIAQDIFNRKWNHHFFFAAISKTIMLALMFSHSGNPIKVTSIYGAYCKKILLCYIFFVFYYYLFFRANLQLTLWAMNLVNCIGSDSTLLQYNIYQVILDLQRRLFNR</sequence>
<reference evidence="2" key="1">
    <citation type="submission" date="2021-05" db="EMBL/GenBank/DDBJ databases">
        <authorList>
            <person name="Alioto T."/>
            <person name="Alioto T."/>
            <person name="Gomez Garrido J."/>
        </authorList>
    </citation>
    <scope>NUCLEOTIDE SEQUENCE</scope>
</reference>
<keyword evidence="1" id="KW-0812">Transmembrane</keyword>
<name>A0A8D8G5H7_CULPI</name>
<accession>A0A8D8G5H7</accession>
<keyword evidence="1" id="KW-0472">Membrane</keyword>
<dbReference type="AlphaFoldDB" id="A0A8D8G5H7"/>